<dbReference type="RefSeq" id="WP_082631832.1">
    <property type="nucleotide sequence ID" value="NZ_LMBX01000015.1"/>
</dbReference>
<accession>A0A4R1AQY9</accession>
<protein>
    <recommendedName>
        <fullName evidence="3">VCBS repeat-containing protein</fullName>
    </recommendedName>
</protein>
<evidence type="ECO:0000313" key="1">
    <source>
        <dbReference type="EMBL" id="TCJ02452.1"/>
    </source>
</evidence>
<organism evidence="1 2">
    <name type="scientific">Cytobacillus praedii</name>
    <dbReference type="NCBI Taxonomy" id="1742358"/>
    <lineage>
        <taxon>Bacteria</taxon>
        <taxon>Bacillati</taxon>
        <taxon>Bacillota</taxon>
        <taxon>Bacilli</taxon>
        <taxon>Bacillales</taxon>
        <taxon>Bacillaceae</taxon>
        <taxon>Cytobacillus</taxon>
    </lineage>
</organism>
<proteinExistence type="predicted"/>
<comment type="caution">
    <text evidence="1">The sequence shown here is derived from an EMBL/GenBank/DDBJ whole genome shotgun (WGS) entry which is preliminary data.</text>
</comment>
<evidence type="ECO:0000313" key="2">
    <source>
        <dbReference type="Proteomes" id="UP000293846"/>
    </source>
</evidence>
<reference evidence="1 2" key="1">
    <citation type="submission" date="2019-03" db="EMBL/GenBank/DDBJ databases">
        <authorList>
            <person name="Jensen L."/>
            <person name="Storgaard J."/>
            <person name="Sulaj E."/>
            <person name="Schramm A."/>
            <person name="Marshall I.P.G."/>
        </authorList>
    </citation>
    <scope>NUCLEOTIDE SEQUENCE [LARGE SCALE GENOMIC DNA]</scope>
    <source>
        <strain evidence="1 2">2017H2G3</strain>
    </source>
</reference>
<keyword evidence="2" id="KW-1185">Reference proteome</keyword>
<dbReference type="Proteomes" id="UP000293846">
    <property type="component" value="Unassembled WGS sequence"/>
</dbReference>
<sequence>MASPTFHPAAVYPIGVSHVHNAAADLNNDGSIDLAIVNIGSNDVTILLNTGAVYLLKHQESPIRSVILQLPLPQLI</sequence>
<dbReference type="STRING" id="1742358.GCA_001439605_01272"/>
<dbReference type="InterPro" id="IPR028994">
    <property type="entry name" value="Integrin_alpha_N"/>
</dbReference>
<dbReference type="AlphaFoldDB" id="A0A4R1AQY9"/>
<evidence type="ECO:0008006" key="3">
    <source>
        <dbReference type="Google" id="ProtNLM"/>
    </source>
</evidence>
<gene>
    <name evidence="1" type="ORF">E0Y62_19140</name>
</gene>
<dbReference type="SUPFAM" id="SSF69318">
    <property type="entry name" value="Integrin alpha N-terminal domain"/>
    <property type="match status" value="1"/>
</dbReference>
<dbReference type="EMBL" id="SJTH01000032">
    <property type="protein sequence ID" value="TCJ02452.1"/>
    <property type="molecule type" value="Genomic_DNA"/>
</dbReference>
<name>A0A4R1AQY9_9BACI</name>